<proteinExistence type="predicted"/>
<dbReference type="OrthoDB" id="9807565at2"/>
<keyword evidence="3" id="KW-0804">Transcription</keyword>
<dbReference type="Gene3D" id="1.10.10.10">
    <property type="entry name" value="Winged helix-like DNA-binding domain superfamily/Winged helix DNA-binding domain"/>
    <property type="match status" value="1"/>
</dbReference>
<dbReference type="InterPro" id="IPR000792">
    <property type="entry name" value="Tscrpt_reg_LuxR_C"/>
</dbReference>
<dbReference type="Proteomes" id="UP000468650">
    <property type="component" value="Unassembled WGS sequence"/>
</dbReference>
<protein>
    <submittedName>
        <fullName evidence="5">Response regulator transcription factor</fullName>
    </submittedName>
</protein>
<dbReference type="AlphaFoldDB" id="A0A6N6RMV1"/>
<organism evidence="5 6">
    <name type="scientific">Phaeocystidibacter luteus</name>
    <dbReference type="NCBI Taxonomy" id="911197"/>
    <lineage>
        <taxon>Bacteria</taxon>
        <taxon>Pseudomonadati</taxon>
        <taxon>Bacteroidota</taxon>
        <taxon>Flavobacteriia</taxon>
        <taxon>Flavobacteriales</taxon>
        <taxon>Phaeocystidibacteraceae</taxon>
        <taxon>Phaeocystidibacter</taxon>
    </lineage>
</organism>
<dbReference type="SUPFAM" id="SSF46894">
    <property type="entry name" value="C-terminal effector domain of the bipartite response regulators"/>
    <property type="match status" value="1"/>
</dbReference>
<dbReference type="GO" id="GO:0003677">
    <property type="term" value="F:DNA binding"/>
    <property type="evidence" value="ECO:0007669"/>
    <property type="project" value="UniProtKB-KW"/>
</dbReference>
<evidence type="ECO:0000256" key="2">
    <source>
        <dbReference type="ARBA" id="ARBA00023125"/>
    </source>
</evidence>
<keyword evidence="1" id="KW-0805">Transcription regulation</keyword>
<reference evidence="5 6" key="1">
    <citation type="submission" date="2019-09" db="EMBL/GenBank/DDBJ databases">
        <title>Genomes of family Cryomorphaceae.</title>
        <authorList>
            <person name="Bowman J.P."/>
        </authorList>
    </citation>
    <scope>NUCLEOTIDE SEQUENCE [LARGE SCALE GENOMIC DNA]</scope>
    <source>
        <strain evidence="5 6">LMG 25704</strain>
    </source>
</reference>
<dbReference type="PROSITE" id="PS00622">
    <property type="entry name" value="HTH_LUXR_1"/>
    <property type="match status" value="1"/>
</dbReference>
<evidence type="ECO:0000313" key="5">
    <source>
        <dbReference type="EMBL" id="KAB2814904.1"/>
    </source>
</evidence>
<sequence>MALLFTAFGIWAGLRFNRPKEQPSSHSKPLTSPEEFDLRPREMEILQLMSTGLSNQEIADALHISLSTVKTHNMNLFTKLDVKRRTQAVSKAQELGLIA</sequence>
<evidence type="ECO:0000313" key="6">
    <source>
        <dbReference type="Proteomes" id="UP000468650"/>
    </source>
</evidence>
<dbReference type="InterPro" id="IPR036388">
    <property type="entry name" value="WH-like_DNA-bd_sf"/>
</dbReference>
<name>A0A6N6RMV1_9FLAO</name>
<comment type="caution">
    <text evidence="5">The sequence shown here is derived from an EMBL/GenBank/DDBJ whole genome shotgun (WGS) entry which is preliminary data.</text>
</comment>
<accession>A0A6N6RMV1</accession>
<dbReference type="PANTHER" id="PTHR44688">
    <property type="entry name" value="DNA-BINDING TRANSCRIPTIONAL ACTIVATOR DEVR_DOSR"/>
    <property type="match status" value="1"/>
</dbReference>
<dbReference type="CDD" id="cd06170">
    <property type="entry name" value="LuxR_C_like"/>
    <property type="match status" value="1"/>
</dbReference>
<keyword evidence="6" id="KW-1185">Reference proteome</keyword>
<dbReference type="EMBL" id="WBVO01000001">
    <property type="protein sequence ID" value="KAB2814904.1"/>
    <property type="molecule type" value="Genomic_DNA"/>
</dbReference>
<dbReference type="Pfam" id="PF00196">
    <property type="entry name" value="GerE"/>
    <property type="match status" value="1"/>
</dbReference>
<evidence type="ECO:0000256" key="1">
    <source>
        <dbReference type="ARBA" id="ARBA00023015"/>
    </source>
</evidence>
<dbReference type="InterPro" id="IPR016032">
    <property type="entry name" value="Sig_transdc_resp-reg_C-effctor"/>
</dbReference>
<dbReference type="PANTHER" id="PTHR44688:SF16">
    <property type="entry name" value="DNA-BINDING TRANSCRIPTIONAL ACTIVATOR DEVR_DOSR"/>
    <property type="match status" value="1"/>
</dbReference>
<feature type="domain" description="HTH luxR-type" evidence="4">
    <location>
        <begin position="31"/>
        <end position="96"/>
    </location>
</feature>
<gene>
    <name evidence="5" type="ORF">F8C67_02025</name>
</gene>
<keyword evidence="2" id="KW-0238">DNA-binding</keyword>
<evidence type="ECO:0000259" key="4">
    <source>
        <dbReference type="PROSITE" id="PS50043"/>
    </source>
</evidence>
<dbReference type="SMART" id="SM00421">
    <property type="entry name" value="HTH_LUXR"/>
    <property type="match status" value="1"/>
</dbReference>
<evidence type="ECO:0000256" key="3">
    <source>
        <dbReference type="ARBA" id="ARBA00023163"/>
    </source>
</evidence>
<dbReference type="PROSITE" id="PS50043">
    <property type="entry name" value="HTH_LUXR_2"/>
    <property type="match status" value="1"/>
</dbReference>
<dbReference type="PRINTS" id="PR00038">
    <property type="entry name" value="HTHLUXR"/>
</dbReference>
<dbReference type="GO" id="GO:0006355">
    <property type="term" value="P:regulation of DNA-templated transcription"/>
    <property type="evidence" value="ECO:0007669"/>
    <property type="project" value="InterPro"/>
</dbReference>